<evidence type="ECO:0000259" key="2">
    <source>
        <dbReference type="Pfam" id="PF21631"/>
    </source>
</evidence>
<dbReference type="InterPro" id="IPR045865">
    <property type="entry name" value="ACT-like_dom_sf"/>
</dbReference>
<dbReference type="SUPFAM" id="SSF55021">
    <property type="entry name" value="ACT-like"/>
    <property type="match status" value="2"/>
</dbReference>
<dbReference type="Proteomes" id="UP000503117">
    <property type="component" value="Chromosome"/>
</dbReference>
<feature type="domain" description="CASTOR ACT" evidence="1">
    <location>
        <begin position="62"/>
        <end position="122"/>
    </location>
</feature>
<dbReference type="EMBL" id="CP051684">
    <property type="protein sequence ID" value="QJD93403.1"/>
    <property type="molecule type" value="Genomic_DNA"/>
</dbReference>
<reference evidence="3 4" key="1">
    <citation type="submission" date="2020-04" db="EMBL/GenBank/DDBJ databases">
        <title>Genome sequencing of novel species.</title>
        <authorList>
            <person name="Heo J."/>
            <person name="Kim S.-J."/>
            <person name="Kim J.-S."/>
            <person name="Hong S.-B."/>
            <person name="Kwon S.-W."/>
        </authorList>
    </citation>
    <scope>NUCLEOTIDE SEQUENCE [LARGE SCALE GENOMIC DNA]</scope>
    <source>
        <strain evidence="3 4">AF9R3</strain>
    </source>
</reference>
<name>A0ABX6MGE3_9BURK</name>
<accession>A0ABX6MGE3</accession>
<dbReference type="InterPro" id="IPR016540">
    <property type="entry name" value="UCP008459"/>
</dbReference>
<dbReference type="Gene3D" id="3.30.2130.10">
    <property type="entry name" value="VC0802-like"/>
    <property type="match status" value="1"/>
</dbReference>
<evidence type="ECO:0000313" key="4">
    <source>
        <dbReference type="Proteomes" id="UP000503117"/>
    </source>
</evidence>
<dbReference type="InterPro" id="IPR027795">
    <property type="entry name" value="CASTOR_ACT_dom"/>
</dbReference>
<dbReference type="PIRSF" id="PIRSF008459">
    <property type="entry name" value="UCP008459"/>
    <property type="match status" value="1"/>
</dbReference>
<dbReference type="InterPro" id="IPR051719">
    <property type="entry name" value="CASTOR_mTORC1"/>
</dbReference>
<gene>
    <name evidence="3" type="ORF">HH213_26985</name>
</gene>
<proteinExistence type="predicted"/>
<protein>
    <submittedName>
        <fullName evidence="3">ACT domain-containing protein</fullName>
    </submittedName>
</protein>
<dbReference type="PANTHER" id="PTHR31131:SF6">
    <property type="entry name" value="CASTOR ACT DOMAIN-CONTAINING PROTEIN"/>
    <property type="match status" value="1"/>
</dbReference>
<dbReference type="Pfam" id="PF13840">
    <property type="entry name" value="ACT_7"/>
    <property type="match status" value="1"/>
</dbReference>
<evidence type="ECO:0000313" key="3">
    <source>
        <dbReference type="EMBL" id="QJD93403.1"/>
    </source>
</evidence>
<organism evidence="3 4">
    <name type="scientific">Duganella dendranthematis</name>
    <dbReference type="NCBI Taxonomy" id="2728021"/>
    <lineage>
        <taxon>Bacteria</taxon>
        <taxon>Pseudomonadati</taxon>
        <taxon>Pseudomonadota</taxon>
        <taxon>Betaproteobacteria</taxon>
        <taxon>Burkholderiales</taxon>
        <taxon>Oxalobacteraceae</taxon>
        <taxon>Telluria group</taxon>
        <taxon>Duganella</taxon>
    </lineage>
</organism>
<evidence type="ECO:0000259" key="1">
    <source>
        <dbReference type="Pfam" id="PF13840"/>
    </source>
</evidence>
<dbReference type="PANTHER" id="PTHR31131">
    <property type="entry name" value="CHROMOSOME 1, WHOLE GENOME SHOTGUN SEQUENCE"/>
    <property type="match status" value="1"/>
</dbReference>
<dbReference type="Pfam" id="PF21631">
    <property type="entry name" value="A9CJY8-like_N"/>
    <property type="match status" value="1"/>
</dbReference>
<dbReference type="RefSeq" id="WP_169114320.1">
    <property type="nucleotide sequence ID" value="NZ_CP051684.1"/>
</dbReference>
<sequence>MHKEIHQITLEQAQGEYAVCRLAPNAAIPTWADGPGFVTISRSAHELSIVCLAERVPDETQREDGWRCLRFVGPFAFGATGIVLSVVRPLSEGGLGVFVVSTFDGDHLLIKSNDMPAATTLLAHAGHLLTVTD</sequence>
<keyword evidence="4" id="KW-1185">Reference proteome</keyword>
<dbReference type="InterPro" id="IPR049447">
    <property type="entry name" value="A9CJY8-like_N"/>
</dbReference>
<feature type="domain" description="A9CJY8-like N-terminal" evidence="2">
    <location>
        <begin position="15"/>
        <end position="58"/>
    </location>
</feature>